<name>A0A2H9T7E1_9ZZZZ</name>
<proteinExistence type="predicted"/>
<evidence type="ECO:0000313" key="1">
    <source>
        <dbReference type="EMBL" id="PJE79155.1"/>
    </source>
</evidence>
<dbReference type="EMBL" id="NSIT01000091">
    <property type="protein sequence ID" value="PJE79155.1"/>
    <property type="molecule type" value="Genomic_DNA"/>
</dbReference>
<protein>
    <submittedName>
        <fullName evidence="1">Uncharacterized protein</fullName>
    </submittedName>
</protein>
<sequence length="72" mass="7999">MVTAAKRLTLTPQALLPPCPGVGQKTKNILALCETKFTTRLVQPEYSFDLLIESKPIMSSSDLSGYFPFTHR</sequence>
<dbReference type="AlphaFoldDB" id="A0A2H9T7E1"/>
<comment type="caution">
    <text evidence="1">The sequence shown here is derived from an EMBL/GenBank/DDBJ whole genome shotgun (WGS) entry which is preliminary data.</text>
</comment>
<accession>A0A2H9T7E1</accession>
<reference evidence="1" key="1">
    <citation type="journal article" date="2017" name="Appl. Environ. Microbiol.">
        <title>Molecular characterization of an Endozoicomonas-like organism causing infection in king scallop Pecten maximus L.</title>
        <authorList>
            <person name="Cano I."/>
            <person name="van Aerle R."/>
            <person name="Ross S."/>
            <person name="Verner-Jeffreys D.W."/>
            <person name="Paley R.K."/>
            <person name="Rimmer G."/>
            <person name="Ryder D."/>
            <person name="Hooper P."/>
            <person name="Stone D."/>
            <person name="Feist S.W."/>
        </authorList>
    </citation>
    <scope>NUCLEOTIDE SEQUENCE</scope>
</reference>
<gene>
    <name evidence="1" type="ORF">CI610_01874</name>
</gene>
<organism evidence="1">
    <name type="scientific">invertebrate metagenome</name>
    <dbReference type="NCBI Taxonomy" id="1711999"/>
    <lineage>
        <taxon>unclassified sequences</taxon>
        <taxon>metagenomes</taxon>
        <taxon>organismal metagenomes</taxon>
    </lineage>
</organism>